<keyword evidence="1" id="KW-1133">Transmembrane helix</keyword>
<accession>A0A1F5UQC0</accession>
<dbReference type="InterPro" id="IPR028096">
    <property type="entry name" value="EfeO_Cupredoxin"/>
</dbReference>
<comment type="caution">
    <text evidence="3">The sequence shown here is derived from an EMBL/GenBank/DDBJ whole genome shotgun (WGS) entry which is preliminary data.</text>
</comment>
<keyword evidence="1" id="KW-0812">Transmembrane</keyword>
<feature type="non-terminal residue" evidence="3">
    <location>
        <position position="150"/>
    </location>
</feature>
<organism evidence="3 4">
    <name type="scientific">Fraserbacteria sp. (strain RBG_16_55_9)</name>
    <dbReference type="NCBI Taxonomy" id="1817864"/>
    <lineage>
        <taxon>Bacteria</taxon>
        <taxon>Candidatus Fraseribacteriota</taxon>
    </lineage>
</organism>
<evidence type="ECO:0000256" key="1">
    <source>
        <dbReference type="SAM" id="Phobius"/>
    </source>
</evidence>
<dbReference type="Gene3D" id="2.60.40.420">
    <property type="entry name" value="Cupredoxins - blue copper proteins"/>
    <property type="match status" value="1"/>
</dbReference>
<dbReference type="InterPro" id="IPR008972">
    <property type="entry name" value="Cupredoxin"/>
</dbReference>
<keyword evidence="1" id="KW-0472">Membrane</keyword>
<dbReference type="Pfam" id="PF13473">
    <property type="entry name" value="Cupredoxin_1"/>
    <property type="match status" value="1"/>
</dbReference>
<protein>
    <recommendedName>
        <fullName evidence="2">EfeO-type cupredoxin-like domain-containing protein</fullName>
    </recommendedName>
</protein>
<name>A0A1F5UQC0_FRAXR</name>
<dbReference type="EMBL" id="MFGX01000105">
    <property type="protein sequence ID" value="OGF53342.1"/>
    <property type="molecule type" value="Genomic_DNA"/>
</dbReference>
<feature type="domain" description="EfeO-type cupredoxin-like" evidence="2">
    <location>
        <begin position="82"/>
        <end position="149"/>
    </location>
</feature>
<gene>
    <name evidence="3" type="ORF">A2Z21_07845</name>
</gene>
<evidence type="ECO:0000313" key="3">
    <source>
        <dbReference type="EMBL" id="OGF53342.1"/>
    </source>
</evidence>
<evidence type="ECO:0000313" key="4">
    <source>
        <dbReference type="Proteomes" id="UP000179157"/>
    </source>
</evidence>
<dbReference type="Proteomes" id="UP000179157">
    <property type="component" value="Unassembled WGS sequence"/>
</dbReference>
<dbReference type="SUPFAM" id="SSF49503">
    <property type="entry name" value="Cupredoxins"/>
    <property type="match status" value="1"/>
</dbReference>
<dbReference type="STRING" id="1817864.A2Z21_07845"/>
<dbReference type="AlphaFoldDB" id="A0A1F5UQC0"/>
<sequence>MAKPKEFVKQRPKRKRWRIWAFAAIVVVVLGAATVLLKSAFTPPSIPLALKTSATARVVTLQADMGGFSMASSSHETHAPSAPVVIKAKVGEPLMVRLVSLDNQFHTDGGGKHQFAIDELSVNVIAPPEGVAQTTFTPTKAGTYEFYCDI</sequence>
<proteinExistence type="predicted"/>
<evidence type="ECO:0000259" key="2">
    <source>
        <dbReference type="Pfam" id="PF13473"/>
    </source>
</evidence>
<reference evidence="3 4" key="1">
    <citation type="journal article" date="2016" name="Nat. Commun.">
        <title>Thousands of microbial genomes shed light on interconnected biogeochemical processes in an aquifer system.</title>
        <authorList>
            <person name="Anantharaman K."/>
            <person name="Brown C.T."/>
            <person name="Hug L.A."/>
            <person name="Sharon I."/>
            <person name="Castelle C.J."/>
            <person name="Probst A.J."/>
            <person name="Thomas B.C."/>
            <person name="Singh A."/>
            <person name="Wilkins M.J."/>
            <person name="Karaoz U."/>
            <person name="Brodie E.L."/>
            <person name="Williams K.H."/>
            <person name="Hubbard S.S."/>
            <person name="Banfield J.F."/>
        </authorList>
    </citation>
    <scope>NUCLEOTIDE SEQUENCE [LARGE SCALE GENOMIC DNA]</scope>
    <source>
        <strain evidence="4">RBG_16_55_9</strain>
    </source>
</reference>
<feature type="transmembrane region" description="Helical" evidence="1">
    <location>
        <begin position="20"/>
        <end position="41"/>
    </location>
</feature>